<dbReference type="AlphaFoldDB" id="A0A0E9TI09"/>
<sequence>MAWNQEQDCLPNVDVARAWS</sequence>
<reference evidence="1" key="1">
    <citation type="submission" date="2014-11" db="EMBL/GenBank/DDBJ databases">
        <authorList>
            <person name="Amaro Gonzalez C."/>
        </authorList>
    </citation>
    <scope>NUCLEOTIDE SEQUENCE</scope>
</reference>
<organism evidence="1">
    <name type="scientific">Anguilla anguilla</name>
    <name type="common">European freshwater eel</name>
    <name type="synonym">Muraena anguilla</name>
    <dbReference type="NCBI Taxonomy" id="7936"/>
    <lineage>
        <taxon>Eukaryota</taxon>
        <taxon>Metazoa</taxon>
        <taxon>Chordata</taxon>
        <taxon>Craniata</taxon>
        <taxon>Vertebrata</taxon>
        <taxon>Euteleostomi</taxon>
        <taxon>Actinopterygii</taxon>
        <taxon>Neopterygii</taxon>
        <taxon>Teleostei</taxon>
        <taxon>Anguilliformes</taxon>
        <taxon>Anguillidae</taxon>
        <taxon>Anguilla</taxon>
    </lineage>
</organism>
<name>A0A0E9TI09_ANGAN</name>
<evidence type="ECO:0000313" key="1">
    <source>
        <dbReference type="EMBL" id="JAH52555.1"/>
    </source>
</evidence>
<proteinExistence type="predicted"/>
<reference evidence="1" key="2">
    <citation type="journal article" date="2015" name="Fish Shellfish Immunol.">
        <title>Early steps in the European eel (Anguilla anguilla)-Vibrio vulnificus interaction in the gills: Role of the RtxA13 toxin.</title>
        <authorList>
            <person name="Callol A."/>
            <person name="Pajuelo D."/>
            <person name="Ebbesson L."/>
            <person name="Teles M."/>
            <person name="MacKenzie S."/>
            <person name="Amaro C."/>
        </authorList>
    </citation>
    <scope>NUCLEOTIDE SEQUENCE</scope>
</reference>
<dbReference type="EMBL" id="GBXM01056022">
    <property type="protein sequence ID" value="JAH52555.1"/>
    <property type="molecule type" value="Transcribed_RNA"/>
</dbReference>
<accession>A0A0E9TI09</accession>
<protein>
    <submittedName>
        <fullName evidence="1">Uncharacterized protein</fullName>
    </submittedName>
</protein>